<evidence type="ECO:0000313" key="10">
    <source>
        <dbReference type="EMBL" id="TQV75950.1"/>
    </source>
</evidence>
<feature type="domain" description="ABC transporter" evidence="8">
    <location>
        <begin position="460"/>
        <end position="695"/>
    </location>
</feature>
<gene>
    <name evidence="10" type="ORF">FKG94_15155</name>
</gene>
<keyword evidence="3" id="KW-0547">Nucleotide-binding</keyword>
<dbReference type="PROSITE" id="PS50893">
    <property type="entry name" value="ABC_TRANSPORTER_2"/>
    <property type="match status" value="1"/>
</dbReference>
<evidence type="ECO:0000256" key="1">
    <source>
        <dbReference type="ARBA" id="ARBA00004651"/>
    </source>
</evidence>
<keyword evidence="4 10" id="KW-0067">ATP-binding</keyword>
<protein>
    <submittedName>
        <fullName evidence="10">ATP-binding cassette domain-containing protein</fullName>
    </submittedName>
</protein>
<dbReference type="Pfam" id="PF00005">
    <property type="entry name" value="ABC_tran"/>
    <property type="match status" value="1"/>
</dbReference>
<dbReference type="GO" id="GO:0015421">
    <property type="term" value="F:ABC-type oligopeptide transporter activity"/>
    <property type="evidence" value="ECO:0007669"/>
    <property type="project" value="TreeGrafter"/>
</dbReference>
<dbReference type="RefSeq" id="WP_142905158.1">
    <property type="nucleotide sequence ID" value="NZ_ML660095.1"/>
</dbReference>
<keyword evidence="5 7" id="KW-1133">Transmembrane helix</keyword>
<dbReference type="OrthoDB" id="9806127at2"/>
<dbReference type="Gene3D" id="3.40.50.300">
    <property type="entry name" value="P-loop containing nucleotide triphosphate hydrolases"/>
    <property type="match status" value="1"/>
</dbReference>
<dbReference type="Pfam" id="PF00664">
    <property type="entry name" value="ABC_membrane"/>
    <property type="match status" value="1"/>
</dbReference>
<feature type="transmembrane region" description="Helical" evidence="7">
    <location>
        <begin position="180"/>
        <end position="198"/>
    </location>
</feature>
<dbReference type="GO" id="GO:0016887">
    <property type="term" value="F:ATP hydrolysis activity"/>
    <property type="evidence" value="ECO:0007669"/>
    <property type="project" value="InterPro"/>
</dbReference>
<dbReference type="InterPro" id="IPR003439">
    <property type="entry name" value="ABC_transporter-like_ATP-bd"/>
</dbReference>
<dbReference type="InterPro" id="IPR027417">
    <property type="entry name" value="P-loop_NTPase"/>
</dbReference>
<feature type="transmembrane region" description="Helical" evidence="7">
    <location>
        <begin position="254"/>
        <end position="276"/>
    </location>
</feature>
<dbReference type="SUPFAM" id="SSF90123">
    <property type="entry name" value="ABC transporter transmembrane region"/>
    <property type="match status" value="1"/>
</dbReference>
<evidence type="ECO:0000256" key="3">
    <source>
        <dbReference type="ARBA" id="ARBA00022741"/>
    </source>
</evidence>
<dbReference type="EMBL" id="VHSG01000015">
    <property type="protein sequence ID" value="TQV75950.1"/>
    <property type="molecule type" value="Genomic_DNA"/>
</dbReference>
<sequence length="697" mass="75764">MSISAGLLPCLSKIAQLQGESMDWLAVEDISKTIDSADPQEYLSALFKGLYLPSPQWLSSVDVSNTPALAYLPGIGWTVVRGQNAAGAWIVQRWCEQSNHWIEAAKKTLSTTCVAVVRPSKPFTFSGSKVTALVSQEILSHKKLLLSVMLVSVVINTVGIAVSLYAMLVYDRVIPTGASQTLLVLTLGASIALIYEFVSKHVRSRLFETLIDELDKSLARTIYTRFLAIRLDQLPKSVGGLASQMRGYETIRSFITGATTHVLVDAPYALLFITVIFLIGGYLALIPFAFFCLAVSLGLIYKGRVAKLAAPLNNATNLRTGLLVETIEGAEAIKAGQSGWRLLSRWLENTDQARSHEIEIRRISERSQYLVGIFQQASFVALIASGALLVSKGELTMGALIACSILSGRVLAPVAQLPNQLIQWAHAKAAAQNLDSLWTLECDHHGHEQPLLIEDIKGEYRLEDTVVSYGEITALSIANLTIKSGEKVAVVGPVGSGKTTMLRLLAGLYKPQQGRVLLDGLDLSQLSKPRLAESMSYVQQEVRLFSGTVRENLILGLLDPGDDVILQAARKTGLFDALLARHPQGLYRPIYEGGTGLSGGQKQLLNLTRALLRDSSIWLLDEPTASMDQELESKVIATLKSSIADHHTLVLVTHKVELLDLVGRLIVIANHKVVLDGPKDVVLKKLSSPDPRMAASS</sequence>
<dbReference type="SUPFAM" id="SSF52540">
    <property type="entry name" value="P-loop containing nucleoside triphosphate hydrolases"/>
    <property type="match status" value="1"/>
</dbReference>
<feature type="transmembrane region" description="Helical" evidence="7">
    <location>
        <begin position="369"/>
        <end position="389"/>
    </location>
</feature>
<dbReference type="PROSITE" id="PS50929">
    <property type="entry name" value="ABC_TM1F"/>
    <property type="match status" value="1"/>
</dbReference>
<keyword evidence="11" id="KW-1185">Reference proteome</keyword>
<dbReference type="GO" id="GO:0005524">
    <property type="term" value="F:ATP binding"/>
    <property type="evidence" value="ECO:0007669"/>
    <property type="project" value="UniProtKB-KW"/>
</dbReference>
<dbReference type="InterPro" id="IPR036640">
    <property type="entry name" value="ABC1_TM_sf"/>
</dbReference>
<feature type="transmembrane region" description="Helical" evidence="7">
    <location>
        <begin position="282"/>
        <end position="301"/>
    </location>
</feature>
<reference evidence="10 11" key="1">
    <citation type="submission" date="2019-06" db="EMBL/GenBank/DDBJ databases">
        <title>Whole genome sequence for Cellvibrionaceae sp. R142.</title>
        <authorList>
            <person name="Wang G."/>
        </authorList>
    </citation>
    <scope>NUCLEOTIDE SEQUENCE [LARGE SCALE GENOMIC DNA]</scope>
    <source>
        <strain evidence="10 11">R142</strain>
    </source>
</reference>
<evidence type="ECO:0000256" key="6">
    <source>
        <dbReference type="ARBA" id="ARBA00023136"/>
    </source>
</evidence>
<evidence type="ECO:0000256" key="4">
    <source>
        <dbReference type="ARBA" id="ARBA00022840"/>
    </source>
</evidence>
<dbReference type="InterPro" id="IPR011527">
    <property type="entry name" value="ABC1_TM_dom"/>
</dbReference>
<name>A0A545TFF8_9GAMM</name>
<evidence type="ECO:0000259" key="9">
    <source>
        <dbReference type="PROSITE" id="PS50929"/>
    </source>
</evidence>
<evidence type="ECO:0000256" key="5">
    <source>
        <dbReference type="ARBA" id="ARBA00022989"/>
    </source>
</evidence>
<feature type="domain" description="ABC transmembrane type-1" evidence="9">
    <location>
        <begin position="148"/>
        <end position="426"/>
    </location>
</feature>
<dbReference type="PANTHER" id="PTHR43394:SF1">
    <property type="entry name" value="ATP-BINDING CASSETTE SUB-FAMILY B MEMBER 10, MITOCHONDRIAL"/>
    <property type="match status" value="1"/>
</dbReference>
<dbReference type="GO" id="GO:0005886">
    <property type="term" value="C:plasma membrane"/>
    <property type="evidence" value="ECO:0007669"/>
    <property type="project" value="UniProtKB-SubCell"/>
</dbReference>
<dbReference type="InterPro" id="IPR039421">
    <property type="entry name" value="Type_1_exporter"/>
</dbReference>
<feature type="transmembrane region" description="Helical" evidence="7">
    <location>
        <begin position="144"/>
        <end position="168"/>
    </location>
</feature>
<evidence type="ECO:0000256" key="2">
    <source>
        <dbReference type="ARBA" id="ARBA00022692"/>
    </source>
</evidence>
<dbReference type="Gene3D" id="1.20.1560.10">
    <property type="entry name" value="ABC transporter type 1, transmembrane domain"/>
    <property type="match status" value="1"/>
</dbReference>
<evidence type="ECO:0000256" key="7">
    <source>
        <dbReference type="SAM" id="Phobius"/>
    </source>
</evidence>
<dbReference type="InterPro" id="IPR003593">
    <property type="entry name" value="AAA+_ATPase"/>
</dbReference>
<keyword evidence="2 7" id="KW-0812">Transmembrane</keyword>
<dbReference type="InterPro" id="IPR017871">
    <property type="entry name" value="ABC_transporter-like_CS"/>
</dbReference>
<dbReference type="PROSITE" id="PS00211">
    <property type="entry name" value="ABC_TRANSPORTER_1"/>
    <property type="match status" value="1"/>
</dbReference>
<dbReference type="PANTHER" id="PTHR43394">
    <property type="entry name" value="ATP-DEPENDENT PERMEASE MDL1, MITOCHONDRIAL"/>
    <property type="match status" value="1"/>
</dbReference>
<comment type="caution">
    <text evidence="10">The sequence shown here is derived from an EMBL/GenBank/DDBJ whole genome shotgun (WGS) entry which is preliminary data.</text>
</comment>
<evidence type="ECO:0000313" key="11">
    <source>
        <dbReference type="Proteomes" id="UP000319732"/>
    </source>
</evidence>
<dbReference type="Proteomes" id="UP000319732">
    <property type="component" value="Unassembled WGS sequence"/>
</dbReference>
<comment type="subcellular location">
    <subcellularLocation>
        <location evidence="1">Cell membrane</location>
        <topology evidence="1">Multi-pass membrane protein</topology>
    </subcellularLocation>
</comment>
<organism evidence="10 11">
    <name type="scientific">Exilibacterium tricleocarpae</name>
    <dbReference type="NCBI Taxonomy" id="2591008"/>
    <lineage>
        <taxon>Bacteria</taxon>
        <taxon>Pseudomonadati</taxon>
        <taxon>Pseudomonadota</taxon>
        <taxon>Gammaproteobacteria</taxon>
        <taxon>Cellvibrionales</taxon>
        <taxon>Cellvibrionaceae</taxon>
        <taxon>Exilibacterium</taxon>
    </lineage>
</organism>
<dbReference type="AlphaFoldDB" id="A0A545TFF8"/>
<evidence type="ECO:0000259" key="8">
    <source>
        <dbReference type="PROSITE" id="PS50893"/>
    </source>
</evidence>
<proteinExistence type="predicted"/>
<accession>A0A545TFF8</accession>
<keyword evidence="6 7" id="KW-0472">Membrane</keyword>
<dbReference type="SMART" id="SM00382">
    <property type="entry name" value="AAA"/>
    <property type="match status" value="1"/>
</dbReference>